<protein>
    <submittedName>
        <fullName evidence="1">Uncharacterized protein</fullName>
    </submittedName>
</protein>
<organism evidence="1 2">
    <name type="scientific">Thermithiobacillus plumbiphilus</name>
    <dbReference type="NCBI Taxonomy" id="1729899"/>
    <lineage>
        <taxon>Bacteria</taxon>
        <taxon>Pseudomonadati</taxon>
        <taxon>Pseudomonadota</taxon>
        <taxon>Acidithiobacillia</taxon>
        <taxon>Acidithiobacillales</taxon>
        <taxon>Thermithiobacillaceae</taxon>
        <taxon>Thermithiobacillus</taxon>
    </lineage>
</organism>
<proteinExistence type="predicted"/>
<gene>
    <name evidence="1" type="ORF">WOB96_02375</name>
</gene>
<dbReference type="Proteomes" id="UP001446205">
    <property type="component" value="Unassembled WGS sequence"/>
</dbReference>
<reference evidence="1 2" key="1">
    <citation type="submission" date="2024-04" db="EMBL/GenBank/DDBJ databases">
        <authorList>
            <person name="Abashina T."/>
            <person name="Shaikin A."/>
        </authorList>
    </citation>
    <scope>NUCLEOTIDE SEQUENCE [LARGE SCALE GENOMIC DNA]</scope>
    <source>
        <strain evidence="1 2">AAFK</strain>
    </source>
</reference>
<sequence length="244" mass="27682">MAEFLGRHDLRKEPAKAQSSIYYLLEDLSPGQSLELLTREDPTISLESTALQLRHRMLWEIVSVSEEGWLIRVRHRDDVESLSLIDTLRQAQESNDRAFANAMHACNAGNVALAPPFVREYGVGYRRFHYLESKFLPDAIPLPGDPRIRAALAALRAEYPKLLEEWIAIEASFDEDVLPEAWEVTPFFALLSGSLAKHEARKENQLYPVWDSLLKRPENAGLEDQLLVRCKAVLAGEEDAHILP</sequence>
<name>A0ABU9D5K6_9PROT</name>
<dbReference type="RefSeq" id="WP_341369667.1">
    <property type="nucleotide sequence ID" value="NZ_JBBPCO010000002.1"/>
</dbReference>
<accession>A0ABU9D5K6</accession>
<comment type="caution">
    <text evidence="1">The sequence shown here is derived from an EMBL/GenBank/DDBJ whole genome shotgun (WGS) entry which is preliminary data.</text>
</comment>
<dbReference type="EMBL" id="JBBPCO010000002">
    <property type="protein sequence ID" value="MEK8088601.1"/>
    <property type="molecule type" value="Genomic_DNA"/>
</dbReference>
<evidence type="ECO:0000313" key="2">
    <source>
        <dbReference type="Proteomes" id="UP001446205"/>
    </source>
</evidence>
<evidence type="ECO:0000313" key="1">
    <source>
        <dbReference type="EMBL" id="MEK8088601.1"/>
    </source>
</evidence>
<keyword evidence="2" id="KW-1185">Reference proteome</keyword>